<sequence>MTLEDSLHSPDAMIRRFKRYQVLGTLKGQGEKAKCSRRGQTCLTKRSGRGIKRMSRGIRATHSQITNYFLHQVRAFECAIVFLDYLSILYLLGREINTFW</sequence>
<evidence type="ECO:0000313" key="2">
    <source>
        <dbReference type="Proteomes" id="UP001062846"/>
    </source>
</evidence>
<gene>
    <name evidence="1" type="ORF">RHMOL_Rhmol03G0082800</name>
</gene>
<protein>
    <submittedName>
        <fullName evidence="1">Uncharacterized protein</fullName>
    </submittedName>
</protein>
<dbReference type="Proteomes" id="UP001062846">
    <property type="component" value="Chromosome 3"/>
</dbReference>
<proteinExistence type="predicted"/>
<organism evidence="1 2">
    <name type="scientific">Rhododendron molle</name>
    <name type="common">Chinese azalea</name>
    <name type="synonym">Azalea mollis</name>
    <dbReference type="NCBI Taxonomy" id="49168"/>
    <lineage>
        <taxon>Eukaryota</taxon>
        <taxon>Viridiplantae</taxon>
        <taxon>Streptophyta</taxon>
        <taxon>Embryophyta</taxon>
        <taxon>Tracheophyta</taxon>
        <taxon>Spermatophyta</taxon>
        <taxon>Magnoliopsida</taxon>
        <taxon>eudicotyledons</taxon>
        <taxon>Gunneridae</taxon>
        <taxon>Pentapetalae</taxon>
        <taxon>asterids</taxon>
        <taxon>Ericales</taxon>
        <taxon>Ericaceae</taxon>
        <taxon>Ericoideae</taxon>
        <taxon>Rhodoreae</taxon>
        <taxon>Rhododendron</taxon>
    </lineage>
</organism>
<keyword evidence="2" id="KW-1185">Reference proteome</keyword>
<evidence type="ECO:0000313" key="1">
    <source>
        <dbReference type="EMBL" id="KAI8563046.1"/>
    </source>
</evidence>
<accession>A0ACC0PD27</accession>
<comment type="caution">
    <text evidence="1">The sequence shown here is derived from an EMBL/GenBank/DDBJ whole genome shotgun (WGS) entry which is preliminary data.</text>
</comment>
<dbReference type="EMBL" id="CM046390">
    <property type="protein sequence ID" value="KAI8563046.1"/>
    <property type="molecule type" value="Genomic_DNA"/>
</dbReference>
<name>A0ACC0PD27_RHOML</name>
<reference evidence="1" key="1">
    <citation type="submission" date="2022-02" db="EMBL/GenBank/DDBJ databases">
        <title>Plant Genome Project.</title>
        <authorList>
            <person name="Zhang R.-G."/>
        </authorList>
    </citation>
    <scope>NUCLEOTIDE SEQUENCE</scope>
    <source>
        <strain evidence="1">AT1</strain>
    </source>
</reference>